<name>A0A286G1L4_9PROT</name>
<dbReference type="AlphaFoldDB" id="A0A286G1L4"/>
<dbReference type="RefSeq" id="WP_097277024.1">
    <property type="nucleotide sequence ID" value="NZ_OCNJ01000001.1"/>
</dbReference>
<proteinExistence type="predicted"/>
<gene>
    <name evidence="1" type="ORF">SAMN05421508_101103</name>
</gene>
<dbReference type="Proteomes" id="UP000219621">
    <property type="component" value="Unassembled WGS sequence"/>
</dbReference>
<protein>
    <submittedName>
        <fullName evidence="1">Uncharacterized protein</fullName>
    </submittedName>
</protein>
<organism evidence="1 2">
    <name type="scientific">Caenispirillum bisanense</name>
    <dbReference type="NCBI Taxonomy" id="414052"/>
    <lineage>
        <taxon>Bacteria</taxon>
        <taxon>Pseudomonadati</taxon>
        <taxon>Pseudomonadota</taxon>
        <taxon>Alphaproteobacteria</taxon>
        <taxon>Rhodospirillales</taxon>
        <taxon>Novispirillaceae</taxon>
        <taxon>Caenispirillum</taxon>
    </lineage>
</organism>
<accession>A0A286G1L4</accession>
<evidence type="ECO:0000313" key="1">
    <source>
        <dbReference type="EMBL" id="SOD89069.1"/>
    </source>
</evidence>
<sequence>MSSDRLNDIRLDIEKASSVVATGRRLVAQGRTLDLSALEAKVAAACAAIGALPKDDARDLLPALEALLTSLDQLEEDLKSQYAAHLGGTQPADPTRAAAVYRRLQTDID</sequence>
<dbReference type="EMBL" id="OCNJ01000001">
    <property type="protein sequence ID" value="SOD89069.1"/>
    <property type="molecule type" value="Genomic_DNA"/>
</dbReference>
<keyword evidence="2" id="KW-1185">Reference proteome</keyword>
<evidence type="ECO:0000313" key="2">
    <source>
        <dbReference type="Proteomes" id="UP000219621"/>
    </source>
</evidence>
<reference evidence="1 2" key="1">
    <citation type="submission" date="2017-09" db="EMBL/GenBank/DDBJ databases">
        <authorList>
            <person name="Ehlers B."/>
            <person name="Leendertz F.H."/>
        </authorList>
    </citation>
    <scope>NUCLEOTIDE SEQUENCE [LARGE SCALE GENOMIC DNA]</scope>
    <source>
        <strain evidence="1 2">USBA 140</strain>
    </source>
</reference>